<dbReference type="CDD" id="cd10434">
    <property type="entry name" value="GIY-YIG_UvrC_Cho"/>
    <property type="match status" value="1"/>
</dbReference>
<keyword evidence="5" id="KW-0234">DNA repair</keyword>
<dbReference type="PANTHER" id="PTHR30562">
    <property type="entry name" value="UVRC/OXIDOREDUCTASE"/>
    <property type="match status" value="1"/>
</dbReference>
<proteinExistence type="predicted"/>
<dbReference type="InterPro" id="IPR000305">
    <property type="entry name" value="GIY-YIG_endonuc"/>
</dbReference>
<evidence type="ECO:0000256" key="1">
    <source>
        <dbReference type="ARBA" id="ARBA00022490"/>
    </source>
</evidence>
<dbReference type="InterPro" id="IPR001943">
    <property type="entry name" value="UVR_dom"/>
</dbReference>
<dbReference type="PROSITE" id="PS50164">
    <property type="entry name" value="GIY_YIG"/>
    <property type="match status" value="1"/>
</dbReference>
<dbReference type="GO" id="GO:0006289">
    <property type="term" value="P:nucleotide-excision repair"/>
    <property type="evidence" value="ECO:0007669"/>
    <property type="project" value="InterPro"/>
</dbReference>
<evidence type="ECO:0000313" key="6">
    <source>
        <dbReference type="EMBL" id="BCJ94091.1"/>
    </source>
</evidence>
<reference evidence="6 7" key="1">
    <citation type="journal article" date="2016" name="Int. J. Syst. Evol. Microbiol.">
        <title>Descriptions of Anaerotaenia torta gen. nov., sp. nov. and Anaerocolumna cellulosilytica gen. nov., sp. nov. isolated from a methanogenic reactor of cattle waste.</title>
        <authorList>
            <person name="Uek A."/>
            <person name="Ohtaki Y."/>
            <person name="Kaku N."/>
            <person name="Ueki K."/>
        </authorList>
    </citation>
    <scope>NUCLEOTIDE SEQUENCE [LARGE SCALE GENOMIC DNA]</scope>
    <source>
        <strain evidence="6 7">SN021</strain>
    </source>
</reference>
<evidence type="ECO:0000313" key="7">
    <source>
        <dbReference type="Proteomes" id="UP000515561"/>
    </source>
</evidence>
<dbReference type="PROSITE" id="PS50151">
    <property type="entry name" value="UVR"/>
    <property type="match status" value="1"/>
</dbReference>
<dbReference type="GO" id="GO:0009380">
    <property type="term" value="C:excinuclease repair complex"/>
    <property type="evidence" value="ECO:0007669"/>
    <property type="project" value="TreeGrafter"/>
</dbReference>
<organism evidence="6 7">
    <name type="scientific">Anaerocolumna cellulosilytica</name>
    <dbReference type="NCBI Taxonomy" id="433286"/>
    <lineage>
        <taxon>Bacteria</taxon>
        <taxon>Bacillati</taxon>
        <taxon>Bacillota</taxon>
        <taxon>Clostridia</taxon>
        <taxon>Lachnospirales</taxon>
        <taxon>Lachnospiraceae</taxon>
        <taxon>Anaerocolumna</taxon>
    </lineage>
</organism>
<keyword evidence="6" id="KW-0255">Endonuclease</keyword>
<dbReference type="FunFam" id="3.40.1440.10:FF:000001">
    <property type="entry name" value="UvrABC system protein C"/>
    <property type="match status" value="1"/>
</dbReference>
<dbReference type="KEGG" id="acel:acsn021_16600"/>
<dbReference type="Proteomes" id="UP000515561">
    <property type="component" value="Chromosome"/>
</dbReference>
<evidence type="ECO:0000256" key="5">
    <source>
        <dbReference type="ARBA" id="ARBA00023204"/>
    </source>
</evidence>
<dbReference type="EMBL" id="AP023367">
    <property type="protein sequence ID" value="BCJ94091.1"/>
    <property type="molecule type" value="Genomic_DNA"/>
</dbReference>
<dbReference type="Pfam" id="PF01541">
    <property type="entry name" value="GIY-YIG"/>
    <property type="match status" value="1"/>
</dbReference>
<keyword evidence="2" id="KW-0227">DNA damage</keyword>
<dbReference type="Gene3D" id="3.40.1440.10">
    <property type="entry name" value="GIY-YIG endonuclease"/>
    <property type="match status" value="1"/>
</dbReference>
<keyword evidence="7" id="KW-1185">Reference proteome</keyword>
<dbReference type="RefSeq" id="WP_184094447.1">
    <property type="nucleotide sequence ID" value="NZ_AP023367.1"/>
</dbReference>
<dbReference type="AlphaFoldDB" id="A0A6S6R4T5"/>
<keyword evidence="3" id="KW-0228">DNA excision</keyword>
<dbReference type="SUPFAM" id="SSF82771">
    <property type="entry name" value="GIY-YIG endonuclease"/>
    <property type="match status" value="1"/>
</dbReference>
<dbReference type="SMART" id="SM00465">
    <property type="entry name" value="GIYc"/>
    <property type="match status" value="1"/>
</dbReference>
<dbReference type="InterPro" id="IPR047296">
    <property type="entry name" value="GIY-YIG_UvrC_Cho"/>
</dbReference>
<dbReference type="PANTHER" id="PTHR30562:SF1">
    <property type="entry name" value="UVRABC SYSTEM PROTEIN C"/>
    <property type="match status" value="1"/>
</dbReference>
<name>A0A6S6R4T5_9FIRM</name>
<keyword evidence="1" id="KW-0963">Cytoplasm</keyword>
<dbReference type="InterPro" id="IPR036876">
    <property type="entry name" value="UVR_dom_sf"/>
</dbReference>
<keyword evidence="6" id="KW-0540">Nuclease</keyword>
<dbReference type="SUPFAM" id="SSF46600">
    <property type="entry name" value="C-terminal UvrC-binding domain of UvrB"/>
    <property type="match status" value="1"/>
</dbReference>
<protein>
    <submittedName>
        <fullName evidence="6">Nucleotide excision repair endonuclease</fullName>
    </submittedName>
</protein>
<evidence type="ECO:0000256" key="4">
    <source>
        <dbReference type="ARBA" id="ARBA00022881"/>
    </source>
</evidence>
<evidence type="ECO:0000256" key="2">
    <source>
        <dbReference type="ARBA" id="ARBA00022763"/>
    </source>
</evidence>
<evidence type="ECO:0000256" key="3">
    <source>
        <dbReference type="ARBA" id="ARBA00022769"/>
    </source>
</evidence>
<keyword evidence="4" id="KW-0267">Excision nuclease</keyword>
<dbReference type="GO" id="GO:0004519">
    <property type="term" value="F:endonuclease activity"/>
    <property type="evidence" value="ECO:0007669"/>
    <property type="project" value="UniProtKB-KW"/>
</dbReference>
<accession>A0A6S6R4T5</accession>
<keyword evidence="6" id="KW-0378">Hydrolase</keyword>
<dbReference type="InterPro" id="IPR050066">
    <property type="entry name" value="UvrABC_protein_C"/>
</dbReference>
<sequence length="336" mass="39148">MSEIKDTIKARLSSLPELPGIYKMLDKNGNIIYIGKSKCLKKRVKSYFTKTPAWEKVKKMVNLIAEINYEVTDTHLEARLLECELIKYYKPFFNAQMKNDQQYVYLKVNAYNMHNPLAVIHEREGTCYGPFRSRSVLTDIVTSLKNIYPITKNESSYQLTYNLLPLTMNRQEYIDNRQVLLELFDTPGELSKLIEVIQLKMMEASSEFRFETASMYRDLLPCIRHLQKGIEGFTALMTRNIVLKLPTPKGIKLFYIKNGTMIHKKLYKAFNKNSLANFINKGNLLVDKLKTEDTPQKEWFLSVTSALPLTDKMTIDFRDILFSEILSLPEEMVIYL</sequence>
<gene>
    <name evidence="6" type="ORF">acsn021_16600</name>
</gene>
<dbReference type="InterPro" id="IPR035901">
    <property type="entry name" value="GIY-YIG_endonuc_sf"/>
</dbReference>